<name>A0A518CPZ5_9PLAN</name>
<dbReference type="OrthoDB" id="259356at2"/>
<dbReference type="GO" id="GO:0016787">
    <property type="term" value="F:hydrolase activity"/>
    <property type="evidence" value="ECO:0007669"/>
    <property type="project" value="InterPro"/>
</dbReference>
<organism evidence="3 4">
    <name type="scientific">Polystyrenella longa</name>
    <dbReference type="NCBI Taxonomy" id="2528007"/>
    <lineage>
        <taxon>Bacteria</taxon>
        <taxon>Pseudomonadati</taxon>
        <taxon>Planctomycetota</taxon>
        <taxon>Planctomycetia</taxon>
        <taxon>Planctomycetales</taxon>
        <taxon>Planctomycetaceae</taxon>
        <taxon>Polystyrenella</taxon>
    </lineage>
</organism>
<gene>
    <name evidence="3" type="ORF">Pla110_30360</name>
</gene>
<proteinExistence type="predicted"/>
<sequence length="298" mass="33543" precursor="true">MYPWRLFSTLLITSSSLFAFNPMTLTAEETLSYESIREEAITPQGKKIDLFNGKNLDGLHTWLKESGHEDPKQVFGVTDGMLHITGDGLGAVLTDDNYKDYHVVLEFKWGPRTWGSRKERTRDSGLLFHCVGPDNSYSNTWPNSIESQIIEGGVGDVIVVRGTDADGKPMPISVIAEVSKDRDGESIWTKGGERKEFNSGRINWYGRDPDWEDVIDFRGDKDVDSPVGEWTRMDVICDGDHVLIKVNGVVVNELFDVSPSAGRLLVQTEMAELFVRRWELWPLGEAPEFNAADLKKDE</sequence>
<dbReference type="Proteomes" id="UP000317178">
    <property type="component" value="Chromosome"/>
</dbReference>
<evidence type="ECO:0000259" key="2">
    <source>
        <dbReference type="Pfam" id="PF06439"/>
    </source>
</evidence>
<evidence type="ECO:0000256" key="1">
    <source>
        <dbReference type="SAM" id="SignalP"/>
    </source>
</evidence>
<dbReference type="RefSeq" id="WP_144996522.1">
    <property type="nucleotide sequence ID" value="NZ_CP036281.1"/>
</dbReference>
<dbReference type="InterPro" id="IPR010496">
    <property type="entry name" value="AL/BT2_dom"/>
</dbReference>
<feature type="domain" description="3-keto-alpha-glucoside-1,2-lyase/3-keto-2-hydroxy-glucal hydratase" evidence="2">
    <location>
        <begin position="48"/>
        <end position="276"/>
    </location>
</feature>
<protein>
    <recommendedName>
        <fullName evidence="2">3-keto-alpha-glucoside-1,2-lyase/3-keto-2-hydroxy-glucal hydratase domain-containing protein</fullName>
    </recommendedName>
</protein>
<reference evidence="3 4" key="1">
    <citation type="submission" date="2019-02" db="EMBL/GenBank/DDBJ databases">
        <title>Deep-cultivation of Planctomycetes and their phenomic and genomic characterization uncovers novel biology.</title>
        <authorList>
            <person name="Wiegand S."/>
            <person name="Jogler M."/>
            <person name="Boedeker C."/>
            <person name="Pinto D."/>
            <person name="Vollmers J."/>
            <person name="Rivas-Marin E."/>
            <person name="Kohn T."/>
            <person name="Peeters S.H."/>
            <person name="Heuer A."/>
            <person name="Rast P."/>
            <person name="Oberbeckmann S."/>
            <person name="Bunk B."/>
            <person name="Jeske O."/>
            <person name="Meyerdierks A."/>
            <person name="Storesund J.E."/>
            <person name="Kallscheuer N."/>
            <person name="Luecker S."/>
            <person name="Lage O.M."/>
            <person name="Pohl T."/>
            <person name="Merkel B.J."/>
            <person name="Hornburger P."/>
            <person name="Mueller R.-W."/>
            <person name="Bruemmer F."/>
            <person name="Labrenz M."/>
            <person name="Spormann A.M."/>
            <person name="Op den Camp H."/>
            <person name="Overmann J."/>
            <person name="Amann R."/>
            <person name="Jetten M.S.M."/>
            <person name="Mascher T."/>
            <person name="Medema M.H."/>
            <person name="Devos D.P."/>
            <person name="Kaster A.-K."/>
            <person name="Ovreas L."/>
            <person name="Rohde M."/>
            <person name="Galperin M.Y."/>
            <person name="Jogler C."/>
        </authorList>
    </citation>
    <scope>NUCLEOTIDE SEQUENCE [LARGE SCALE GENOMIC DNA]</scope>
    <source>
        <strain evidence="3 4">Pla110</strain>
    </source>
</reference>
<feature type="chain" id="PRO_5021996674" description="3-keto-alpha-glucoside-1,2-lyase/3-keto-2-hydroxy-glucal hydratase domain-containing protein" evidence="1">
    <location>
        <begin position="20"/>
        <end position="298"/>
    </location>
</feature>
<dbReference type="AlphaFoldDB" id="A0A518CPZ5"/>
<accession>A0A518CPZ5</accession>
<feature type="signal peptide" evidence="1">
    <location>
        <begin position="1"/>
        <end position="19"/>
    </location>
</feature>
<keyword evidence="1" id="KW-0732">Signal</keyword>
<dbReference type="Gene3D" id="2.60.120.560">
    <property type="entry name" value="Exo-inulinase, domain 1"/>
    <property type="match status" value="1"/>
</dbReference>
<evidence type="ECO:0000313" key="4">
    <source>
        <dbReference type="Proteomes" id="UP000317178"/>
    </source>
</evidence>
<dbReference type="EMBL" id="CP036281">
    <property type="protein sequence ID" value="QDU81295.1"/>
    <property type="molecule type" value="Genomic_DNA"/>
</dbReference>
<dbReference type="KEGG" id="plon:Pla110_30360"/>
<dbReference type="Pfam" id="PF06439">
    <property type="entry name" value="3keto-disac_hyd"/>
    <property type="match status" value="1"/>
</dbReference>
<evidence type="ECO:0000313" key="3">
    <source>
        <dbReference type="EMBL" id="QDU81295.1"/>
    </source>
</evidence>
<keyword evidence="4" id="KW-1185">Reference proteome</keyword>